<evidence type="ECO:0000256" key="1">
    <source>
        <dbReference type="ARBA" id="ARBA00004651"/>
    </source>
</evidence>
<evidence type="ECO:0000259" key="9">
    <source>
        <dbReference type="PROSITE" id="PS51465"/>
    </source>
</evidence>
<evidence type="ECO:0000256" key="3">
    <source>
        <dbReference type="ARBA" id="ARBA00022475"/>
    </source>
</evidence>
<dbReference type="GO" id="GO:0016323">
    <property type="term" value="C:basolateral plasma membrane"/>
    <property type="evidence" value="ECO:0007669"/>
    <property type="project" value="TreeGrafter"/>
</dbReference>
<evidence type="ECO:0000313" key="11">
    <source>
        <dbReference type="Proteomes" id="UP001445076"/>
    </source>
</evidence>
<evidence type="ECO:0000313" key="10">
    <source>
        <dbReference type="EMBL" id="KAK8733337.1"/>
    </source>
</evidence>
<keyword evidence="7" id="KW-1015">Disulfide bond</keyword>
<dbReference type="InterPro" id="IPR002350">
    <property type="entry name" value="Kazal_dom"/>
</dbReference>
<dbReference type="Pfam" id="PF03137">
    <property type="entry name" value="OATP"/>
    <property type="match status" value="2"/>
</dbReference>
<comment type="caution">
    <text evidence="10">The sequence shown here is derived from an EMBL/GenBank/DDBJ whole genome shotgun (WGS) entry which is preliminary data.</text>
</comment>
<dbReference type="PROSITE" id="PS51465">
    <property type="entry name" value="KAZAL_2"/>
    <property type="match status" value="1"/>
</dbReference>
<keyword evidence="5 8" id="KW-1133">Transmembrane helix</keyword>
<feature type="non-terminal residue" evidence="10">
    <location>
        <position position="486"/>
    </location>
</feature>
<dbReference type="Proteomes" id="UP001445076">
    <property type="component" value="Unassembled WGS sequence"/>
</dbReference>
<dbReference type="Gene3D" id="1.20.1250.20">
    <property type="entry name" value="MFS general substrate transporter like domains"/>
    <property type="match status" value="1"/>
</dbReference>
<dbReference type="EMBL" id="JARKIK010000054">
    <property type="protein sequence ID" value="KAK8733337.1"/>
    <property type="molecule type" value="Genomic_DNA"/>
</dbReference>
<evidence type="ECO:0000256" key="2">
    <source>
        <dbReference type="ARBA" id="ARBA00009657"/>
    </source>
</evidence>
<feature type="transmembrane region" description="Helical" evidence="8">
    <location>
        <begin position="42"/>
        <end position="62"/>
    </location>
</feature>
<dbReference type="PANTHER" id="PTHR11388">
    <property type="entry name" value="ORGANIC ANION TRANSPORTER"/>
    <property type="match status" value="1"/>
</dbReference>
<comment type="similarity">
    <text evidence="2">Belongs to the organo anion transporter (TC 2.A.60) family.</text>
</comment>
<evidence type="ECO:0000256" key="6">
    <source>
        <dbReference type="ARBA" id="ARBA00023136"/>
    </source>
</evidence>
<feature type="transmembrane region" description="Helical" evidence="8">
    <location>
        <begin position="170"/>
        <end position="190"/>
    </location>
</feature>
<feature type="transmembrane region" description="Helical" evidence="8">
    <location>
        <begin position="251"/>
        <end position="270"/>
    </location>
</feature>
<dbReference type="PANTHER" id="PTHR11388:SF76">
    <property type="entry name" value="SOLUTE CARRIER ORGANIC ANION TRANSPORTER FAMILY MEMBER"/>
    <property type="match status" value="1"/>
</dbReference>
<evidence type="ECO:0000256" key="4">
    <source>
        <dbReference type="ARBA" id="ARBA00022692"/>
    </source>
</evidence>
<gene>
    <name evidence="10" type="ORF">OTU49_006589</name>
</gene>
<dbReference type="GO" id="GO:0015347">
    <property type="term" value="F:sodium-independent organic anion transmembrane transporter activity"/>
    <property type="evidence" value="ECO:0007669"/>
    <property type="project" value="TreeGrafter"/>
</dbReference>
<sequence length="486" mass="53423">MKEVYVLCYCLVGLTQGMFFTYTVSTLSTIEKRFKLTSKQTGTILSGNDISQVILAMILGYYGNYGHRPRWLGFGVLCAAVSCFVAALPHFIYGPGQDAVDIVDATYTGLGNLVDNVTGVARKATFTLLLRILGPVLGYLVGGKCLSLWIDPSQSPNLTRKDPRWLGAWWLGYLFIGCGLLFLGSLLFFFPRKLPSTLNREAKKALRQADKDNNKRGVQYFATLAKSKKLESKPTLANLKKALKRLFTNKLWVGNLFNTVVIILALSGYWNFKPKYLENQFRKSATEANYYTGMASFASVVLGTGIGGAILRWVRPRPQFVAGYNIFVTLFLTAGFIVLMFIGCPKLTMVGPVDGWSAPECSSECGCSERFSPVCSQDLSTVFYSPCYAGCLTANTSVSPMVFNECLCISNSSALSASYDNSSALLWESFNISHSSPQPQAGEELGYCTSGYCPEPCDTFFYYLIIQIIIKTVSSTGRVGSSVLHI</sequence>
<dbReference type="GO" id="GO:0043252">
    <property type="term" value="P:sodium-independent organic anion transport"/>
    <property type="evidence" value="ECO:0007669"/>
    <property type="project" value="TreeGrafter"/>
</dbReference>
<feature type="transmembrane region" description="Helical" evidence="8">
    <location>
        <begin position="6"/>
        <end position="30"/>
    </location>
</feature>
<keyword evidence="6 8" id="KW-0472">Membrane</keyword>
<evidence type="ECO:0000256" key="7">
    <source>
        <dbReference type="ARBA" id="ARBA00023157"/>
    </source>
</evidence>
<dbReference type="CDD" id="cd17336">
    <property type="entry name" value="MFS_SLCO_OATP"/>
    <property type="match status" value="1"/>
</dbReference>
<evidence type="ECO:0000256" key="8">
    <source>
        <dbReference type="SAM" id="Phobius"/>
    </source>
</evidence>
<dbReference type="InterPro" id="IPR036259">
    <property type="entry name" value="MFS_trans_sf"/>
</dbReference>
<reference evidence="10 11" key="1">
    <citation type="journal article" date="2024" name="BMC Genomics">
        <title>Genome assembly of redclaw crayfish (Cherax quadricarinatus) provides insights into its immune adaptation and hypoxia tolerance.</title>
        <authorList>
            <person name="Liu Z."/>
            <person name="Zheng J."/>
            <person name="Li H."/>
            <person name="Fang K."/>
            <person name="Wang S."/>
            <person name="He J."/>
            <person name="Zhou D."/>
            <person name="Weng S."/>
            <person name="Chi M."/>
            <person name="Gu Z."/>
            <person name="He J."/>
            <person name="Li F."/>
            <person name="Wang M."/>
        </authorList>
    </citation>
    <scope>NUCLEOTIDE SEQUENCE [LARGE SCALE GENOMIC DNA]</scope>
    <source>
        <strain evidence="10">ZL_2023a</strain>
    </source>
</reference>
<feature type="transmembrane region" description="Helical" evidence="8">
    <location>
        <begin position="321"/>
        <end position="342"/>
    </location>
</feature>
<comment type="subcellular location">
    <subcellularLocation>
        <location evidence="1">Cell membrane</location>
        <topology evidence="1">Multi-pass membrane protein</topology>
    </subcellularLocation>
</comment>
<proteinExistence type="inferred from homology"/>
<feature type="domain" description="Kazal-like" evidence="9">
    <location>
        <begin position="355"/>
        <end position="407"/>
    </location>
</feature>
<keyword evidence="3" id="KW-1003">Cell membrane</keyword>
<feature type="transmembrane region" description="Helical" evidence="8">
    <location>
        <begin position="74"/>
        <end position="93"/>
    </location>
</feature>
<name>A0AAW0WMY2_CHEQU</name>
<keyword evidence="4 8" id="KW-0812">Transmembrane</keyword>
<dbReference type="AlphaFoldDB" id="A0AAW0WMY2"/>
<dbReference type="SUPFAM" id="SSF103473">
    <property type="entry name" value="MFS general substrate transporter"/>
    <property type="match status" value="1"/>
</dbReference>
<organism evidence="10 11">
    <name type="scientific">Cherax quadricarinatus</name>
    <name type="common">Australian red claw crayfish</name>
    <dbReference type="NCBI Taxonomy" id="27406"/>
    <lineage>
        <taxon>Eukaryota</taxon>
        <taxon>Metazoa</taxon>
        <taxon>Ecdysozoa</taxon>
        <taxon>Arthropoda</taxon>
        <taxon>Crustacea</taxon>
        <taxon>Multicrustacea</taxon>
        <taxon>Malacostraca</taxon>
        <taxon>Eumalacostraca</taxon>
        <taxon>Eucarida</taxon>
        <taxon>Decapoda</taxon>
        <taxon>Pleocyemata</taxon>
        <taxon>Astacidea</taxon>
        <taxon>Parastacoidea</taxon>
        <taxon>Parastacidae</taxon>
        <taxon>Cherax</taxon>
    </lineage>
</organism>
<accession>A0AAW0WMY2</accession>
<evidence type="ECO:0000256" key="5">
    <source>
        <dbReference type="ARBA" id="ARBA00022989"/>
    </source>
</evidence>
<feature type="transmembrane region" description="Helical" evidence="8">
    <location>
        <begin position="290"/>
        <end position="314"/>
    </location>
</feature>
<dbReference type="InterPro" id="IPR004156">
    <property type="entry name" value="OATP"/>
</dbReference>
<protein>
    <recommendedName>
        <fullName evidence="9">Kazal-like domain-containing protein</fullName>
    </recommendedName>
</protein>
<keyword evidence="11" id="KW-1185">Reference proteome</keyword>